<gene>
    <name evidence="1" type="ORF">GCM10010328_47370</name>
</gene>
<dbReference type="EMBL" id="BMUW01000009">
    <property type="protein sequence ID" value="GGZ66762.1"/>
    <property type="molecule type" value="Genomic_DNA"/>
</dbReference>
<evidence type="ECO:0000313" key="2">
    <source>
        <dbReference type="Proteomes" id="UP000624183"/>
    </source>
</evidence>
<protein>
    <submittedName>
        <fullName evidence="1">Uncharacterized protein</fullName>
    </submittedName>
</protein>
<keyword evidence="2" id="KW-1185">Reference proteome</keyword>
<accession>A0ABQ3C4U8</accession>
<reference evidence="2" key="1">
    <citation type="journal article" date="2019" name="Int. J. Syst. Evol. Microbiol.">
        <title>The Global Catalogue of Microorganisms (GCM) 10K type strain sequencing project: providing services to taxonomists for standard genome sequencing and annotation.</title>
        <authorList>
            <consortium name="The Broad Institute Genomics Platform"/>
            <consortium name="The Broad Institute Genome Sequencing Center for Infectious Disease"/>
            <person name="Wu L."/>
            <person name="Ma J."/>
        </authorList>
    </citation>
    <scope>NUCLEOTIDE SEQUENCE [LARGE SCALE GENOMIC DNA]</scope>
    <source>
        <strain evidence="2">JCM 4602</strain>
    </source>
</reference>
<name>A0ABQ3C4U8_9ACTN</name>
<dbReference type="Proteomes" id="UP000624183">
    <property type="component" value="Unassembled WGS sequence"/>
</dbReference>
<proteinExistence type="predicted"/>
<evidence type="ECO:0000313" key="1">
    <source>
        <dbReference type="EMBL" id="GGZ66762.1"/>
    </source>
</evidence>
<comment type="caution">
    <text evidence="1">The sequence shown here is derived from an EMBL/GenBank/DDBJ whole genome shotgun (WGS) entry which is preliminary data.</text>
</comment>
<sequence>MGYLPAPRLHRIAKVIAIDLTHRIALLPPEAGHPKWTLPQRPALLGDNYTDTAYRLCRDLFPVRPMRIGTVTGHRWASAPERATLRREERFHIVRVAAGSADEISGRNIFWTPRAALDLWLDHPEVETVKVLTYGYLDGWLPDGPITLD</sequence>
<organism evidence="1 2">
    <name type="scientific">Streptomyces rubiginosohelvolus</name>
    <dbReference type="NCBI Taxonomy" id="67362"/>
    <lineage>
        <taxon>Bacteria</taxon>
        <taxon>Bacillati</taxon>
        <taxon>Actinomycetota</taxon>
        <taxon>Actinomycetes</taxon>
        <taxon>Kitasatosporales</taxon>
        <taxon>Streptomycetaceae</taxon>
        <taxon>Streptomyces</taxon>
    </lineage>
</organism>